<organism evidence="2 3">
    <name type="scientific">Agrilactobacillus yilanensis</name>
    <dbReference type="NCBI Taxonomy" id="2485997"/>
    <lineage>
        <taxon>Bacteria</taxon>
        <taxon>Bacillati</taxon>
        <taxon>Bacillota</taxon>
        <taxon>Bacilli</taxon>
        <taxon>Lactobacillales</taxon>
        <taxon>Lactobacillaceae</taxon>
        <taxon>Agrilactobacillus</taxon>
    </lineage>
</organism>
<feature type="domain" description="NAD-dependent epimerase/dehydratase" evidence="1">
    <location>
        <begin position="3"/>
        <end position="217"/>
    </location>
</feature>
<keyword evidence="3" id="KW-1185">Reference proteome</keyword>
<protein>
    <submittedName>
        <fullName evidence="2">NAD-dependent epimerase/dehydratase family protein</fullName>
    </submittedName>
</protein>
<dbReference type="EMBL" id="JBHTOP010000026">
    <property type="protein sequence ID" value="MFD1672898.1"/>
    <property type="molecule type" value="Genomic_DNA"/>
</dbReference>
<reference evidence="3" key="1">
    <citation type="journal article" date="2019" name="Int. J. Syst. Evol. Microbiol.">
        <title>The Global Catalogue of Microorganisms (GCM) 10K type strain sequencing project: providing services to taxonomists for standard genome sequencing and annotation.</title>
        <authorList>
            <consortium name="The Broad Institute Genomics Platform"/>
            <consortium name="The Broad Institute Genome Sequencing Center for Infectious Disease"/>
            <person name="Wu L."/>
            <person name="Ma J."/>
        </authorList>
    </citation>
    <scope>NUCLEOTIDE SEQUENCE [LARGE SCALE GENOMIC DNA]</scope>
    <source>
        <strain evidence="3">CCM 8896</strain>
    </source>
</reference>
<evidence type="ECO:0000313" key="2">
    <source>
        <dbReference type="EMBL" id="MFD1672898.1"/>
    </source>
</evidence>
<evidence type="ECO:0000259" key="1">
    <source>
        <dbReference type="Pfam" id="PF01370"/>
    </source>
</evidence>
<name>A0ABW4JAG5_9LACO</name>
<proteinExistence type="predicted"/>
<dbReference type="PANTHER" id="PTHR43245">
    <property type="entry name" value="BIFUNCTIONAL POLYMYXIN RESISTANCE PROTEIN ARNA"/>
    <property type="match status" value="1"/>
</dbReference>
<gene>
    <name evidence="2" type="ORF">ACFQ5M_12380</name>
</gene>
<dbReference type="Gene3D" id="3.40.50.720">
    <property type="entry name" value="NAD(P)-binding Rossmann-like Domain"/>
    <property type="match status" value="1"/>
</dbReference>
<dbReference type="RefSeq" id="WP_125712913.1">
    <property type="nucleotide sequence ID" value="NZ_JBHTOP010000026.1"/>
</dbReference>
<comment type="caution">
    <text evidence="2">The sequence shown here is derived from an EMBL/GenBank/DDBJ whole genome shotgun (WGS) entry which is preliminary data.</text>
</comment>
<dbReference type="Pfam" id="PF01370">
    <property type="entry name" value="Epimerase"/>
    <property type="match status" value="1"/>
</dbReference>
<dbReference type="Proteomes" id="UP001597267">
    <property type="component" value="Unassembled WGS sequence"/>
</dbReference>
<dbReference type="InterPro" id="IPR036291">
    <property type="entry name" value="NAD(P)-bd_dom_sf"/>
</dbReference>
<evidence type="ECO:0000313" key="3">
    <source>
        <dbReference type="Proteomes" id="UP001597267"/>
    </source>
</evidence>
<sequence length="333" mass="37700">MKIVVLGGSGHIGSYLVPKLIRDGHSVISVTRSDRQPYTASDPAWQYVEKKFLDRSNTNFNANVAKLNADVVVDLIAFDLDAVKGLVTALKPTKLSHYLFCSSIWAHGHATLLPSDPNAVNKEPLDSYGKEKVACENYLKTEYRQNHFPATIVMPGQVSGPGWIIINPVGNLNPKIFQDIANGEAIALPNFGMETLHHVHADDVAQVFYLAIKHRNQSLGESFHAVVDQSITLYGFAQAMYRNFHQAPQINFLPWTEWKKYMEQPEFQPWHEKYADRDGDVEKTYYHIARSGNYSIANATNLLHYHPRHTILETINDSVHSYIERGVIQYSEH</sequence>
<dbReference type="InterPro" id="IPR001509">
    <property type="entry name" value="Epimerase_deHydtase"/>
</dbReference>
<dbReference type="SUPFAM" id="SSF51735">
    <property type="entry name" value="NAD(P)-binding Rossmann-fold domains"/>
    <property type="match status" value="1"/>
</dbReference>
<dbReference type="InterPro" id="IPR050177">
    <property type="entry name" value="Lipid_A_modif_metabolic_enz"/>
</dbReference>
<accession>A0ABW4JAG5</accession>